<evidence type="ECO:0000256" key="4">
    <source>
        <dbReference type="ARBA" id="ARBA00022723"/>
    </source>
</evidence>
<keyword evidence="8" id="KW-1185">Reference proteome</keyword>
<dbReference type="GO" id="GO:0019825">
    <property type="term" value="F:oxygen binding"/>
    <property type="evidence" value="ECO:0007669"/>
    <property type="project" value="InterPro"/>
</dbReference>
<reference evidence="7 8" key="1">
    <citation type="journal article" date="2018" name="ISME J.">
        <title>Endosymbiont genomes yield clues of tubeworm success.</title>
        <authorList>
            <person name="Li Y."/>
            <person name="Liles M.R."/>
            <person name="Halanych K.M."/>
        </authorList>
    </citation>
    <scope>NUCLEOTIDE SEQUENCE [LARGE SCALE GENOMIC DNA]</scope>
    <source>
        <strain evidence="7">A1464</strain>
    </source>
</reference>
<accession>A0A370DLF1</accession>
<dbReference type="InterPro" id="IPR009050">
    <property type="entry name" value="Globin-like_sf"/>
</dbReference>
<dbReference type="InterPro" id="IPR001486">
    <property type="entry name" value="Hemoglobin_trunc"/>
</dbReference>
<dbReference type="AlphaFoldDB" id="A0A370DLF1"/>
<gene>
    <name evidence="7" type="ORF">DIZ80_01730</name>
</gene>
<dbReference type="PROSITE" id="PS01213">
    <property type="entry name" value="GLOBIN_FAM_2"/>
    <property type="match status" value="1"/>
</dbReference>
<dbReference type="CDD" id="cd00454">
    <property type="entry name" value="TrHb1_N"/>
    <property type="match status" value="1"/>
</dbReference>
<dbReference type="GO" id="GO:0020037">
    <property type="term" value="F:heme binding"/>
    <property type="evidence" value="ECO:0007669"/>
    <property type="project" value="InterPro"/>
</dbReference>
<keyword evidence="5 6" id="KW-0408">Iron</keyword>
<keyword evidence="4 6" id="KW-0479">Metal-binding</keyword>
<dbReference type="Gene3D" id="1.10.490.10">
    <property type="entry name" value="Globins"/>
    <property type="match status" value="1"/>
</dbReference>
<name>A0A370DLF1_9GAMM</name>
<evidence type="ECO:0000256" key="5">
    <source>
        <dbReference type="ARBA" id="ARBA00023004"/>
    </source>
</evidence>
<dbReference type="GO" id="GO:0046872">
    <property type="term" value="F:metal ion binding"/>
    <property type="evidence" value="ECO:0007669"/>
    <property type="project" value="UniProtKB-KW"/>
</dbReference>
<dbReference type="InterPro" id="IPR012292">
    <property type="entry name" value="Globin/Proto"/>
</dbReference>
<sequence length="119" mass="12912">MTASLYERLGATTGITDIANDVVENHLKNPAIANRFKSTDVNALKNGAATFFIMGTGGPEVYKGKDMLATHKGMNISAIEFMAVLDDALDAMAKNNVGQREQEEVLFVLYSMRADIVLV</sequence>
<protein>
    <submittedName>
        <fullName evidence="7">Group 1 truncated hemoglobin</fullName>
    </submittedName>
</protein>
<evidence type="ECO:0000313" key="7">
    <source>
        <dbReference type="EMBL" id="RDH85673.1"/>
    </source>
</evidence>
<comment type="cofactor">
    <cofactor evidence="1">
        <name>heme</name>
        <dbReference type="ChEBI" id="CHEBI:30413"/>
    </cofactor>
</comment>
<dbReference type="Proteomes" id="UP000254266">
    <property type="component" value="Unassembled WGS sequence"/>
</dbReference>
<dbReference type="GO" id="GO:0015671">
    <property type="term" value="P:oxygen transport"/>
    <property type="evidence" value="ECO:0007669"/>
    <property type="project" value="InterPro"/>
</dbReference>
<evidence type="ECO:0000256" key="2">
    <source>
        <dbReference type="ARBA" id="ARBA00022448"/>
    </source>
</evidence>
<comment type="caution">
    <text evidence="7">The sequence shown here is derived from an EMBL/GenBank/DDBJ whole genome shotgun (WGS) entry which is preliminary data.</text>
</comment>
<evidence type="ECO:0000256" key="1">
    <source>
        <dbReference type="ARBA" id="ARBA00001971"/>
    </source>
</evidence>
<evidence type="ECO:0000256" key="3">
    <source>
        <dbReference type="ARBA" id="ARBA00022617"/>
    </source>
</evidence>
<dbReference type="Pfam" id="PF01152">
    <property type="entry name" value="Bac_globin"/>
    <property type="match status" value="1"/>
</dbReference>
<proteinExistence type="predicted"/>
<evidence type="ECO:0000256" key="6">
    <source>
        <dbReference type="PIRSR" id="PIRSR601486-1"/>
    </source>
</evidence>
<keyword evidence="3 6" id="KW-0349">Heme</keyword>
<keyword evidence="2" id="KW-0813">Transport</keyword>
<evidence type="ECO:0000313" key="8">
    <source>
        <dbReference type="Proteomes" id="UP000254266"/>
    </source>
</evidence>
<dbReference type="EMBL" id="QFXC01000003">
    <property type="protein sequence ID" value="RDH85673.1"/>
    <property type="molecule type" value="Genomic_DNA"/>
</dbReference>
<dbReference type="InterPro" id="IPR019795">
    <property type="entry name" value="Globin_bac-like_CS"/>
</dbReference>
<dbReference type="SUPFAM" id="SSF46458">
    <property type="entry name" value="Globin-like"/>
    <property type="match status" value="1"/>
</dbReference>
<feature type="binding site" description="distal binding residue" evidence="6">
    <location>
        <position position="71"/>
    </location>
    <ligand>
        <name>heme</name>
        <dbReference type="ChEBI" id="CHEBI:30413"/>
    </ligand>
    <ligandPart>
        <name>Fe</name>
        <dbReference type="ChEBI" id="CHEBI:18248"/>
    </ligandPart>
</feature>
<organism evidence="7 8">
    <name type="scientific">endosymbiont of Galathealinum brachiosum</name>
    <dbReference type="NCBI Taxonomy" id="2200906"/>
    <lineage>
        <taxon>Bacteria</taxon>
        <taxon>Pseudomonadati</taxon>
        <taxon>Pseudomonadota</taxon>
        <taxon>Gammaproteobacteria</taxon>
        <taxon>sulfur-oxidizing symbionts</taxon>
    </lineage>
</organism>